<reference evidence="3" key="1">
    <citation type="submission" date="2021-02" db="EMBL/GenBank/DDBJ databases">
        <authorList>
            <person name="Dougan E. K."/>
            <person name="Rhodes N."/>
            <person name="Thang M."/>
            <person name="Chan C."/>
        </authorList>
    </citation>
    <scope>NUCLEOTIDE SEQUENCE</scope>
</reference>
<evidence type="ECO:0000313" key="3">
    <source>
        <dbReference type="EMBL" id="CAE8664859.1"/>
    </source>
</evidence>
<evidence type="ECO:0000259" key="2">
    <source>
        <dbReference type="PROSITE" id="PS51792"/>
    </source>
</evidence>
<evidence type="ECO:0000313" key="4">
    <source>
        <dbReference type="Proteomes" id="UP000626109"/>
    </source>
</evidence>
<protein>
    <recommendedName>
        <fullName evidence="2">Yippee domain-containing protein</fullName>
    </recommendedName>
</protein>
<feature type="non-terminal residue" evidence="3">
    <location>
        <position position="1"/>
    </location>
</feature>
<dbReference type="AlphaFoldDB" id="A0A813J517"/>
<evidence type="ECO:0000256" key="1">
    <source>
        <dbReference type="SAM" id="MobiDB-lite"/>
    </source>
</evidence>
<feature type="compositionally biased region" description="Low complexity" evidence="1">
    <location>
        <begin position="255"/>
        <end position="268"/>
    </location>
</feature>
<dbReference type="Proteomes" id="UP000626109">
    <property type="component" value="Unassembled WGS sequence"/>
</dbReference>
<dbReference type="PROSITE" id="PS51792">
    <property type="entry name" value="YIPPEE"/>
    <property type="match status" value="1"/>
</dbReference>
<feature type="region of interest" description="Disordered" evidence="1">
    <location>
        <begin position="240"/>
        <end position="274"/>
    </location>
</feature>
<dbReference type="EMBL" id="CAJNNW010019624">
    <property type="protein sequence ID" value="CAE8664859.1"/>
    <property type="molecule type" value="Genomic_DNA"/>
</dbReference>
<gene>
    <name evidence="3" type="ORF">PGLA2088_LOCUS15737</name>
</gene>
<sequence length="331" mass="33867">LCSTPAAMGSARGPALLVTQLYNTVVERAPYSAAFVTGAYWVCDVSCAGCSIHLAKKYVHAQEASNQFKIGKFLLEKTLIFAPKCCSGSCSSAGSSPGSTSSTSCPLKGSSSQGVCVRCSRHIESRTAQAVLLITGGLQPGPSRKLREILVAEGQLFGDASPGERPLCCAPKAATAPPMATITPAMSEGVRGGLPWKLARLCGAVSSSQIPAWLVLDFVDRVASMLAATATARVHMLTAGPADLQGPSGRREAGASRGSRKASGNSASQGLPEMSSMPSQAVLALDALCAAAGVDDALLSSFPGSQDLKSTCSLAALRPDVLRWALVAPAA</sequence>
<accession>A0A813J517</accession>
<proteinExistence type="predicted"/>
<organism evidence="3 4">
    <name type="scientific">Polarella glacialis</name>
    <name type="common">Dinoflagellate</name>
    <dbReference type="NCBI Taxonomy" id="89957"/>
    <lineage>
        <taxon>Eukaryota</taxon>
        <taxon>Sar</taxon>
        <taxon>Alveolata</taxon>
        <taxon>Dinophyceae</taxon>
        <taxon>Suessiales</taxon>
        <taxon>Suessiaceae</taxon>
        <taxon>Polarella</taxon>
    </lineage>
</organism>
<feature type="non-terminal residue" evidence="3">
    <location>
        <position position="331"/>
    </location>
</feature>
<dbReference type="InterPro" id="IPR034751">
    <property type="entry name" value="Yippee"/>
</dbReference>
<feature type="domain" description="Yippee" evidence="2">
    <location>
        <begin position="1"/>
        <end position="84"/>
    </location>
</feature>
<name>A0A813J517_POLGL</name>
<comment type="caution">
    <text evidence="3">The sequence shown here is derived from an EMBL/GenBank/DDBJ whole genome shotgun (WGS) entry which is preliminary data.</text>
</comment>